<feature type="domain" description="Fatty acyl-CoA reductase C-terminal" evidence="5">
    <location>
        <begin position="304"/>
        <end position="396"/>
    </location>
</feature>
<accession>A0A6P6XT86</accession>
<comment type="similarity">
    <text evidence="1 4">Belongs to the fatty acyl-CoA reductase family.</text>
</comment>
<dbReference type="EC" id="1.2.1.84" evidence="4"/>
<dbReference type="InParanoid" id="A0A6P6XT86"/>
<comment type="catalytic activity">
    <reaction evidence="4">
        <text>a long-chain fatty acyl-CoA + 2 NADPH + 2 H(+) = a long-chain primary fatty alcohol + 2 NADP(+) + CoA</text>
        <dbReference type="Rhea" id="RHEA:52716"/>
        <dbReference type="ChEBI" id="CHEBI:15378"/>
        <dbReference type="ChEBI" id="CHEBI:57287"/>
        <dbReference type="ChEBI" id="CHEBI:57783"/>
        <dbReference type="ChEBI" id="CHEBI:58349"/>
        <dbReference type="ChEBI" id="CHEBI:77396"/>
        <dbReference type="ChEBI" id="CHEBI:83139"/>
        <dbReference type="EC" id="1.2.1.84"/>
    </reaction>
</comment>
<dbReference type="InterPro" id="IPR013120">
    <property type="entry name" value="FAR_NAD-bd"/>
</dbReference>
<keyword evidence="4" id="KW-0560">Oxidoreductase</keyword>
<keyword evidence="2 4" id="KW-0444">Lipid biosynthesis</keyword>
<feature type="domain" description="Thioester reductase (TE)" evidence="6">
    <location>
        <begin position="16"/>
        <end position="109"/>
    </location>
</feature>
<dbReference type="PANTHER" id="PTHR11011:SF116">
    <property type="entry name" value="FATTY ACYL-COA REDUCTASE CG5065-RELATED"/>
    <property type="match status" value="1"/>
</dbReference>
<feature type="transmembrane region" description="Helical" evidence="4">
    <location>
        <begin position="411"/>
        <end position="437"/>
    </location>
</feature>
<dbReference type="InterPro" id="IPR036291">
    <property type="entry name" value="NAD(P)-bd_dom_sf"/>
</dbReference>
<dbReference type="Pfam" id="PF03015">
    <property type="entry name" value="Sterile"/>
    <property type="match status" value="1"/>
</dbReference>
<evidence type="ECO:0000259" key="5">
    <source>
        <dbReference type="Pfam" id="PF03015"/>
    </source>
</evidence>
<dbReference type="PANTHER" id="PTHR11011">
    <property type="entry name" value="MALE STERILITY PROTEIN 2-RELATED"/>
    <property type="match status" value="1"/>
</dbReference>
<dbReference type="Gene3D" id="3.40.50.720">
    <property type="entry name" value="NAD(P)-binding Rossmann-like Domain"/>
    <property type="match status" value="2"/>
</dbReference>
<reference evidence="8" key="1">
    <citation type="submission" date="2025-08" db="UniProtKB">
        <authorList>
            <consortium name="RefSeq"/>
        </authorList>
    </citation>
    <scope>IDENTIFICATION</scope>
    <source>
        <strain evidence="8">Airmid</strain>
    </source>
</reference>
<dbReference type="GO" id="GO:0005777">
    <property type="term" value="C:peroxisome"/>
    <property type="evidence" value="ECO:0007669"/>
    <property type="project" value="TreeGrafter"/>
</dbReference>
<keyword evidence="4" id="KW-0812">Transmembrane</keyword>
<name>A0A6P6XT86_DERPT</name>
<dbReference type="GO" id="GO:0035336">
    <property type="term" value="P:long-chain fatty-acyl-CoA metabolic process"/>
    <property type="evidence" value="ECO:0007669"/>
    <property type="project" value="TreeGrafter"/>
</dbReference>
<dbReference type="GO" id="GO:0080019">
    <property type="term" value="F:alcohol-forming very long-chain fatty acyl-CoA reductase activity"/>
    <property type="evidence" value="ECO:0007669"/>
    <property type="project" value="InterPro"/>
</dbReference>
<evidence type="ECO:0000256" key="3">
    <source>
        <dbReference type="ARBA" id="ARBA00023098"/>
    </source>
</evidence>
<dbReference type="Pfam" id="PF07993">
    <property type="entry name" value="NAD_binding_4"/>
    <property type="match status" value="2"/>
</dbReference>
<dbReference type="RefSeq" id="XP_027196041.1">
    <property type="nucleotide sequence ID" value="XM_027340240.1"/>
</dbReference>
<dbReference type="SUPFAM" id="SSF51735">
    <property type="entry name" value="NAD(P)-binding Rossmann-fold domains"/>
    <property type="match status" value="1"/>
</dbReference>
<sequence length="447" mass="51778">MTISISEFYSNRSVLITGGSGFIGKVLIEKLLRSCPNIGHIYLLIRTTNRNGKQLDSEQRLKQQILNSKLFNLPTSKNLDFSKLVAISGDMTMPNLGLTEQDRQKLIEEKVYSLKQDVNKIIDQIIEKDDDKNPIKGDPILYGRPNPYTVSKALTECLIEKKYSDLPVVICRPSIVSYAYNEPTRGWCDSLNGISGLILLGSLGIIQVLTVDHDKLTDLIPVDFVANSLIVIGYHSRMPSTEKKNVINITSGAKNPVTWRKIVNSVSDKVSSTPSIRMVRPTNKLRINSTVIGRMHHYFRSFFFHFLFAYIFDFLLIVIGQKRYMVKTMKRIQKYCDVYRHFLNNEWLFKHNHYDQIYRTLSVEDQLRFPSDVSTIDWNEYSNTIWIGTRRYLLNEDDSTIKQAIHRQRKINIIFGLIHFFVYLFMMIIPCMFAIIFPIRMILANHS</sequence>
<keyword evidence="4" id="KW-0472">Membrane</keyword>
<keyword evidence="4" id="KW-0521">NADP</keyword>
<dbReference type="GO" id="GO:0102965">
    <property type="term" value="F:alcohol-forming long-chain fatty acyl-CoA reductase activity"/>
    <property type="evidence" value="ECO:0007669"/>
    <property type="project" value="UniProtKB-EC"/>
</dbReference>
<dbReference type="KEGG" id="dpte:113790557"/>
<dbReference type="InterPro" id="IPR026055">
    <property type="entry name" value="FAR"/>
</dbReference>
<proteinExistence type="inferred from homology"/>
<organism evidence="7 8">
    <name type="scientific">Dermatophagoides pteronyssinus</name>
    <name type="common">European house dust mite</name>
    <dbReference type="NCBI Taxonomy" id="6956"/>
    <lineage>
        <taxon>Eukaryota</taxon>
        <taxon>Metazoa</taxon>
        <taxon>Ecdysozoa</taxon>
        <taxon>Arthropoda</taxon>
        <taxon>Chelicerata</taxon>
        <taxon>Arachnida</taxon>
        <taxon>Acari</taxon>
        <taxon>Acariformes</taxon>
        <taxon>Sarcoptiformes</taxon>
        <taxon>Astigmata</taxon>
        <taxon>Psoroptidia</taxon>
        <taxon>Analgoidea</taxon>
        <taxon>Pyroglyphidae</taxon>
        <taxon>Dermatophagoidinae</taxon>
        <taxon>Dermatophagoides</taxon>
    </lineage>
</organism>
<keyword evidence="4" id="KW-1133">Transmembrane helix</keyword>
<gene>
    <name evidence="8" type="primary">LOC113790557</name>
</gene>
<evidence type="ECO:0000256" key="1">
    <source>
        <dbReference type="ARBA" id="ARBA00005928"/>
    </source>
</evidence>
<keyword evidence="3 4" id="KW-0443">Lipid metabolism</keyword>
<feature type="domain" description="Thioester reductase (TE)" evidence="6">
    <location>
        <begin position="140"/>
        <end position="228"/>
    </location>
</feature>
<dbReference type="CDD" id="cd09071">
    <property type="entry name" value="FAR_C"/>
    <property type="match status" value="1"/>
</dbReference>
<evidence type="ECO:0000313" key="7">
    <source>
        <dbReference type="Proteomes" id="UP000515146"/>
    </source>
</evidence>
<keyword evidence="7" id="KW-1185">Reference proteome</keyword>
<dbReference type="OrthoDB" id="429813at2759"/>
<evidence type="ECO:0000259" key="6">
    <source>
        <dbReference type="Pfam" id="PF07993"/>
    </source>
</evidence>
<protein>
    <recommendedName>
        <fullName evidence="4">Fatty acyl-CoA reductase</fullName>
        <ecNumber evidence="4">1.2.1.84</ecNumber>
    </recommendedName>
</protein>
<dbReference type="Proteomes" id="UP000515146">
    <property type="component" value="Unplaced"/>
</dbReference>
<dbReference type="AlphaFoldDB" id="A0A6P6XT86"/>
<comment type="function">
    <text evidence="4">Catalyzes the reduction of fatty acyl-CoA to fatty alcohols.</text>
</comment>
<evidence type="ECO:0000256" key="4">
    <source>
        <dbReference type="RuleBase" id="RU363097"/>
    </source>
</evidence>
<feature type="transmembrane region" description="Helical" evidence="4">
    <location>
        <begin position="302"/>
        <end position="320"/>
    </location>
</feature>
<evidence type="ECO:0000256" key="2">
    <source>
        <dbReference type="ARBA" id="ARBA00022516"/>
    </source>
</evidence>
<dbReference type="OMA" id="YSNTIWI"/>
<dbReference type="InterPro" id="IPR033640">
    <property type="entry name" value="FAR_C"/>
</dbReference>
<evidence type="ECO:0000313" key="8">
    <source>
        <dbReference type="RefSeq" id="XP_027196041.1"/>
    </source>
</evidence>